<dbReference type="InterPro" id="IPR048166">
    <property type="entry name" value="VVA0879-like"/>
</dbReference>
<proteinExistence type="predicted"/>
<sequence length="117" mass="12923">MEAKAKTHATMTKEEWMAKGQELFGPQMFDWRFRCPSCGNVQSAEDFRSYQSKGATADSARSECIGRYDGHIVVEIGTTPGPCNYTSGGLFNLNPVTVVDGDRRYSSFAFDLDAGLH</sequence>
<comment type="caution">
    <text evidence="1">The sequence shown here is derived from an EMBL/GenBank/DDBJ whole genome shotgun (WGS) entry which is preliminary data.</text>
</comment>
<feature type="non-terminal residue" evidence="1">
    <location>
        <position position="117"/>
    </location>
</feature>
<organism evidence="1">
    <name type="scientific">marine sediment metagenome</name>
    <dbReference type="NCBI Taxonomy" id="412755"/>
    <lineage>
        <taxon>unclassified sequences</taxon>
        <taxon>metagenomes</taxon>
        <taxon>ecological metagenomes</taxon>
    </lineage>
</organism>
<dbReference type="NCBIfam" id="NF041591">
    <property type="entry name" value="CxxC_VVA0879"/>
    <property type="match status" value="1"/>
</dbReference>
<dbReference type="AlphaFoldDB" id="A0A0F8VUA9"/>
<dbReference type="EMBL" id="LAZR01069347">
    <property type="protein sequence ID" value="KKK47882.1"/>
    <property type="molecule type" value="Genomic_DNA"/>
</dbReference>
<accession>A0A0F8VUA9</accession>
<protein>
    <submittedName>
        <fullName evidence="1">Uncharacterized protein</fullName>
    </submittedName>
</protein>
<evidence type="ECO:0000313" key="1">
    <source>
        <dbReference type="EMBL" id="KKK47882.1"/>
    </source>
</evidence>
<reference evidence="1" key="1">
    <citation type="journal article" date="2015" name="Nature">
        <title>Complex archaea that bridge the gap between prokaryotes and eukaryotes.</title>
        <authorList>
            <person name="Spang A."/>
            <person name="Saw J.H."/>
            <person name="Jorgensen S.L."/>
            <person name="Zaremba-Niedzwiedzka K."/>
            <person name="Martijn J."/>
            <person name="Lind A.E."/>
            <person name="van Eijk R."/>
            <person name="Schleper C."/>
            <person name="Guy L."/>
            <person name="Ettema T.J."/>
        </authorList>
    </citation>
    <scope>NUCLEOTIDE SEQUENCE</scope>
</reference>
<name>A0A0F8VUA9_9ZZZZ</name>
<gene>
    <name evidence="1" type="ORF">LCGC14_3150700</name>
</gene>